<dbReference type="InterPro" id="IPR017441">
    <property type="entry name" value="Protein_kinase_ATP_BS"/>
</dbReference>
<gene>
    <name evidence="3" type="ORF">B0H16DRAFT_1595869</name>
</gene>
<dbReference type="InterPro" id="IPR011009">
    <property type="entry name" value="Kinase-like_dom_sf"/>
</dbReference>
<protein>
    <submittedName>
        <fullName evidence="3">Kinase-like domain-containing protein</fullName>
    </submittedName>
</protein>
<dbReference type="PANTHER" id="PTHR44329:SF214">
    <property type="entry name" value="PROTEIN KINASE DOMAIN-CONTAINING PROTEIN"/>
    <property type="match status" value="1"/>
</dbReference>
<evidence type="ECO:0000313" key="4">
    <source>
        <dbReference type="Proteomes" id="UP001215598"/>
    </source>
</evidence>
<evidence type="ECO:0000313" key="3">
    <source>
        <dbReference type="EMBL" id="KAJ7724648.1"/>
    </source>
</evidence>
<feature type="domain" description="Protein kinase" evidence="2">
    <location>
        <begin position="182"/>
        <end position="456"/>
    </location>
</feature>
<keyword evidence="1" id="KW-0547">Nucleotide-binding</keyword>
<keyword evidence="1" id="KW-0067">ATP-binding</keyword>
<accession>A0AAD7HPL4</accession>
<dbReference type="PROSITE" id="PS50011">
    <property type="entry name" value="PROTEIN_KINASE_DOM"/>
    <property type="match status" value="1"/>
</dbReference>
<dbReference type="Gene3D" id="1.10.510.10">
    <property type="entry name" value="Transferase(Phosphotransferase) domain 1"/>
    <property type="match status" value="1"/>
</dbReference>
<dbReference type="InterPro" id="IPR051681">
    <property type="entry name" value="Ser/Thr_Kinases-Pseudokinases"/>
</dbReference>
<feature type="binding site" evidence="1">
    <location>
        <position position="209"/>
    </location>
    <ligand>
        <name>ATP</name>
        <dbReference type="ChEBI" id="CHEBI:30616"/>
    </ligand>
</feature>
<dbReference type="PANTHER" id="PTHR44329">
    <property type="entry name" value="SERINE/THREONINE-PROTEIN KINASE TNNI3K-RELATED"/>
    <property type="match status" value="1"/>
</dbReference>
<dbReference type="Pfam" id="PF07714">
    <property type="entry name" value="PK_Tyr_Ser-Thr"/>
    <property type="match status" value="1"/>
</dbReference>
<keyword evidence="4" id="KW-1185">Reference proteome</keyword>
<dbReference type="EMBL" id="JARKIB010000200">
    <property type="protein sequence ID" value="KAJ7724648.1"/>
    <property type="molecule type" value="Genomic_DNA"/>
</dbReference>
<keyword evidence="3" id="KW-0418">Kinase</keyword>
<proteinExistence type="predicted"/>
<dbReference type="PRINTS" id="PR00109">
    <property type="entry name" value="TYRKINASE"/>
</dbReference>
<dbReference type="Proteomes" id="UP001215598">
    <property type="component" value="Unassembled WGS sequence"/>
</dbReference>
<dbReference type="InterPro" id="IPR001245">
    <property type="entry name" value="Ser-Thr/Tyr_kinase_cat_dom"/>
</dbReference>
<dbReference type="GO" id="GO:0004674">
    <property type="term" value="F:protein serine/threonine kinase activity"/>
    <property type="evidence" value="ECO:0007669"/>
    <property type="project" value="TreeGrafter"/>
</dbReference>
<comment type="caution">
    <text evidence="3">The sequence shown here is derived from an EMBL/GenBank/DDBJ whole genome shotgun (WGS) entry which is preliminary data.</text>
</comment>
<evidence type="ECO:0000256" key="1">
    <source>
        <dbReference type="PROSITE-ProRule" id="PRU10141"/>
    </source>
</evidence>
<dbReference type="PROSITE" id="PS00107">
    <property type="entry name" value="PROTEIN_KINASE_ATP"/>
    <property type="match status" value="1"/>
</dbReference>
<dbReference type="SUPFAM" id="SSF56112">
    <property type="entry name" value="Protein kinase-like (PK-like)"/>
    <property type="match status" value="1"/>
</dbReference>
<dbReference type="InterPro" id="IPR000719">
    <property type="entry name" value="Prot_kinase_dom"/>
</dbReference>
<keyword evidence="3" id="KW-0808">Transferase</keyword>
<dbReference type="PROSITE" id="PS00109">
    <property type="entry name" value="PROTEIN_KINASE_TYR"/>
    <property type="match status" value="1"/>
</dbReference>
<dbReference type="GO" id="GO:0005524">
    <property type="term" value="F:ATP binding"/>
    <property type="evidence" value="ECO:0007669"/>
    <property type="project" value="UniProtKB-UniRule"/>
</dbReference>
<dbReference type="AlphaFoldDB" id="A0AAD7HPL4"/>
<organism evidence="3 4">
    <name type="scientific">Mycena metata</name>
    <dbReference type="NCBI Taxonomy" id="1033252"/>
    <lineage>
        <taxon>Eukaryota</taxon>
        <taxon>Fungi</taxon>
        <taxon>Dikarya</taxon>
        <taxon>Basidiomycota</taxon>
        <taxon>Agaricomycotina</taxon>
        <taxon>Agaricomycetes</taxon>
        <taxon>Agaricomycetidae</taxon>
        <taxon>Agaricales</taxon>
        <taxon>Marasmiineae</taxon>
        <taxon>Mycenaceae</taxon>
        <taxon>Mycena</taxon>
    </lineage>
</organism>
<reference evidence="3" key="1">
    <citation type="submission" date="2023-03" db="EMBL/GenBank/DDBJ databases">
        <title>Massive genome expansion in bonnet fungi (Mycena s.s.) driven by repeated elements and novel gene families across ecological guilds.</title>
        <authorList>
            <consortium name="Lawrence Berkeley National Laboratory"/>
            <person name="Harder C.B."/>
            <person name="Miyauchi S."/>
            <person name="Viragh M."/>
            <person name="Kuo A."/>
            <person name="Thoen E."/>
            <person name="Andreopoulos B."/>
            <person name="Lu D."/>
            <person name="Skrede I."/>
            <person name="Drula E."/>
            <person name="Henrissat B."/>
            <person name="Morin E."/>
            <person name="Kohler A."/>
            <person name="Barry K."/>
            <person name="LaButti K."/>
            <person name="Morin E."/>
            <person name="Salamov A."/>
            <person name="Lipzen A."/>
            <person name="Mereny Z."/>
            <person name="Hegedus B."/>
            <person name="Baldrian P."/>
            <person name="Stursova M."/>
            <person name="Weitz H."/>
            <person name="Taylor A."/>
            <person name="Grigoriev I.V."/>
            <person name="Nagy L.G."/>
            <person name="Martin F."/>
            <person name="Kauserud H."/>
        </authorList>
    </citation>
    <scope>NUCLEOTIDE SEQUENCE</scope>
    <source>
        <strain evidence="3">CBHHK182m</strain>
    </source>
</reference>
<evidence type="ECO:0000259" key="2">
    <source>
        <dbReference type="PROSITE" id="PS50011"/>
    </source>
</evidence>
<name>A0AAD7HPL4_9AGAR</name>
<dbReference type="InterPro" id="IPR008266">
    <property type="entry name" value="Tyr_kinase_AS"/>
</dbReference>
<sequence length="456" mass="51670">MEHEVAPLEEVLQRITQLELRQMLIDKSTLKVGMHFAELAETIIRSSTNNRKTSFWNHLKERIEWMSKHNNVCSLAYSAKFRTDIRMLLQDFGYNVSIKIQKVFLEDDQIISHLFREVVHSGKEEVLHLRDEKATGFMDALHKCIMASDDIPFVLPARRLLKDLCAAAKAFPPILFLELDSVDTNRQIGRGGFADIFLGRYKGQDVVLKRLQVYRPEPSEMLKFSKGLLQEVLTWVHLKHPYVLPFFGLDEQSFESYPPCIVTPYMRNGTMIDFVKTRNGTLPDRRVDQLLFETAQGLAYLHSQNIVHGDLRGGNVLIDDREHAQIADFGLATVTDATRGATSTTQRGSLRWMAPELLDHELQFKRTKASDVYAFACLCIEIYTGEQPFPSIQPDVAVIFQVRGQKRPLRPSGSGLLGGARAISDGLWAIVEACWAHKPSDRPDMATVLGLIMASS</sequence>